<dbReference type="STRING" id="1520.LF65_00415"/>
<evidence type="ECO:0000313" key="2">
    <source>
        <dbReference type="Proteomes" id="UP000031866"/>
    </source>
</evidence>
<evidence type="ECO:0000313" key="1">
    <source>
        <dbReference type="EMBL" id="AJG97064.1"/>
    </source>
</evidence>
<dbReference type="KEGG" id="cbei:LF65_00415"/>
<organism evidence="1 2">
    <name type="scientific">Clostridium beijerinckii</name>
    <name type="common">Clostridium MP</name>
    <dbReference type="NCBI Taxonomy" id="1520"/>
    <lineage>
        <taxon>Bacteria</taxon>
        <taxon>Bacillati</taxon>
        <taxon>Bacillota</taxon>
        <taxon>Clostridia</taxon>
        <taxon>Eubacteriales</taxon>
        <taxon>Clostridiaceae</taxon>
        <taxon>Clostridium</taxon>
    </lineage>
</organism>
<reference evidence="2" key="1">
    <citation type="submission" date="2014-12" db="EMBL/GenBank/DDBJ databases">
        <title>Genome sequence of Clostridium beijerinckii strain 59B.</title>
        <authorList>
            <person name="Little G.T."/>
            <person name="Minton N.P."/>
        </authorList>
    </citation>
    <scope>NUCLEOTIDE SEQUENCE [LARGE SCALE GENOMIC DNA]</scope>
    <source>
        <strain evidence="2">59B</strain>
    </source>
</reference>
<dbReference type="AlphaFoldDB" id="A0A0B5Q4E5"/>
<protein>
    <submittedName>
        <fullName evidence="1">Uncharacterized protein</fullName>
    </submittedName>
</protein>
<accession>A0A0B5Q4E5</accession>
<gene>
    <name evidence="1" type="ORF">LF65_00415</name>
</gene>
<dbReference type="Proteomes" id="UP000031866">
    <property type="component" value="Chromosome"/>
</dbReference>
<dbReference type="EMBL" id="CP010086">
    <property type="protein sequence ID" value="AJG97064.1"/>
    <property type="molecule type" value="Genomic_DNA"/>
</dbReference>
<dbReference type="RefSeq" id="WP_041893737.1">
    <property type="nucleotide sequence ID" value="NZ_CP010086.2"/>
</dbReference>
<dbReference type="OrthoDB" id="1902870at2"/>
<sequence length="127" mass="14897">MEIFIYRTYDEWFEDKPTETLEGEVNSIYNGVLVIDTLEDFKKYRQILSLKNNFAIVYKLSYGFLSYAKEINIYSNFNSWQNSNPEITIMGEVCESESTDSHLVFITQEGFKQCISLCGIYAVTYER</sequence>
<name>A0A0B5Q4E5_CLOBE</name>
<proteinExistence type="predicted"/>